<name>A0A2D3I5F1_9VIRU</name>
<reference evidence="1" key="1">
    <citation type="journal article" date="2018" name="Aquaculture">
        <title>Complete genome sequence of a white spot syndrome virus associated with a disease incursion in Australia.</title>
        <authorList>
            <person name="Oakey J."/>
            <person name="Smith C.S."/>
        </authorList>
    </citation>
    <scope>NUCLEOTIDE SEQUENCE [LARGE SCALE GENOMIC DNA]</scope>
    <source>
        <strain evidence="1">WSSV-AU</strain>
    </source>
</reference>
<organism evidence="1">
    <name type="scientific">White spot syndrome virus</name>
    <dbReference type="NCBI Taxonomy" id="342409"/>
    <lineage>
        <taxon>Viruses</taxon>
        <taxon>Viruses incertae sedis</taxon>
        <taxon>Naldaviricetes</taxon>
        <taxon>Nimaviridae</taxon>
        <taxon>Whispovirus</taxon>
    </lineage>
</organism>
<dbReference type="Proteomes" id="UP000267516">
    <property type="component" value="Segment"/>
</dbReference>
<protein>
    <submittedName>
        <fullName evidence="1">ORF311</fullName>
    </submittedName>
</protein>
<accession>A0A2D3I5F1</accession>
<dbReference type="EMBL" id="MF768985">
    <property type="protein sequence ID" value="ATU83619.1"/>
    <property type="molecule type" value="Genomic_DNA"/>
</dbReference>
<sequence length="106" mass="11875">MSCVDTIPFHFHLASLERDLLLRNFRRAETFCHIILESTGKTTSLTSILSINISVESLNLITSLCISSFDGANRTRGTKSPVMRSVKIKLSSSTIFLEPMYISHLL</sequence>
<proteinExistence type="predicted"/>
<evidence type="ECO:0000313" key="1">
    <source>
        <dbReference type="EMBL" id="ATU83619.1"/>
    </source>
</evidence>